<dbReference type="SUPFAM" id="SSF52540">
    <property type="entry name" value="P-loop containing nucleoside triphosphate hydrolases"/>
    <property type="match status" value="2"/>
</dbReference>
<keyword evidence="7" id="KW-1185">Reference proteome</keyword>
<keyword evidence="3" id="KW-0067">ATP-binding</keyword>
<dbReference type="AlphaFoldDB" id="A0A375I3G7"/>
<accession>A0A375I3G7</accession>
<dbReference type="PANTHER" id="PTHR43392:SF2">
    <property type="entry name" value="AAA-TYPE ATPASE FAMILY PROTEIN _ ANKYRIN REPEAT FAMILY PROTEIN"/>
    <property type="match status" value="1"/>
</dbReference>
<feature type="domain" description="AAA+ ATPase" evidence="5">
    <location>
        <begin position="621"/>
        <end position="759"/>
    </location>
</feature>
<evidence type="ECO:0000256" key="1">
    <source>
        <dbReference type="ARBA" id="ARBA00010378"/>
    </source>
</evidence>
<dbReference type="InterPro" id="IPR003593">
    <property type="entry name" value="AAA+_ATPase"/>
</dbReference>
<reference evidence="7" key="1">
    <citation type="submission" date="2018-02" db="EMBL/GenBank/DDBJ databases">
        <authorList>
            <person name="Hornung B."/>
        </authorList>
    </citation>
    <scope>NUCLEOTIDE SEQUENCE [LARGE SCALE GENOMIC DNA]</scope>
</reference>
<feature type="compositionally biased region" description="Acidic residues" evidence="4">
    <location>
        <begin position="572"/>
        <end position="581"/>
    </location>
</feature>
<dbReference type="Gene3D" id="3.40.50.300">
    <property type="entry name" value="P-loop containing nucleotide triphosphate hydrolases"/>
    <property type="match status" value="2"/>
</dbReference>
<name>A0A375I3G7_9ACTN</name>
<dbReference type="GO" id="GO:0016887">
    <property type="term" value="F:ATP hydrolysis activity"/>
    <property type="evidence" value="ECO:0007669"/>
    <property type="project" value="InterPro"/>
</dbReference>
<proteinExistence type="inferred from homology"/>
<dbReference type="RefSeq" id="WP_119715741.1">
    <property type="nucleotide sequence ID" value="NZ_OMOH01000005.1"/>
</dbReference>
<feature type="region of interest" description="Disordered" evidence="4">
    <location>
        <begin position="542"/>
        <end position="581"/>
    </location>
</feature>
<evidence type="ECO:0000256" key="3">
    <source>
        <dbReference type="ARBA" id="ARBA00022840"/>
    </source>
</evidence>
<dbReference type="Proteomes" id="UP000265962">
    <property type="component" value="Unassembled WGS sequence"/>
</dbReference>
<dbReference type="SMART" id="SM00382">
    <property type="entry name" value="AAA"/>
    <property type="match status" value="2"/>
</dbReference>
<dbReference type="InterPro" id="IPR000641">
    <property type="entry name" value="CbxX/CfxQ"/>
</dbReference>
<protein>
    <submittedName>
        <fullName evidence="6">Pectin lyase fold</fullName>
    </submittedName>
</protein>
<dbReference type="CDD" id="cd00009">
    <property type="entry name" value="AAA"/>
    <property type="match status" value="2"/>
</dbReference>
<dbReference type="InterPro" id="IPR003959">
    <property type="entry name" value="ATPase_AAA_core"/>
</dbReference>
<dbReference type="InterPro" id="IPR027417">
    <property type="entry name" value="P-loop_NTPase"/>
</dbReference>
<dbReference type="EMBL" id="OMOH01000005">
    <property type="protein sequence ID" value="SPF68590.1"/>
    <property type="molecule type" value="Genomic_DNA"/>
</dbReference>
<keyword evidence="2" id="KW-0547">Nucleotide-binding</keyword>
<dbReference type="GO" id="GO:0005524">
    <property type="term" value="F:ATP binding"/>
    <property type="evidence" value="ECO:0007669"/>
    <property type="project" value="UniProtKB-KW"/>
</dbReference>
<evidence type="ECO:0000256" key="2">
    <source>
        <dbReference type="ARBA" id="ARBA00022741"/>
    </source>
</evidence>
<organism evidence="6 7">
    <name type="scientific">Propionibacterium ruminifibrarum</name>
    <dbReference type="NCBI Taxonomy" id="1962131"/>
    <lineage>
        <taxon>Bacteria</taxon>
        <taxon>Bacillati</taxon>
        <taxon>Actinomycetota</taxon>
        <taxon>Actinomycetes</taxon>
        <taxon>Propionibacteriales</taxon>
        <taxon>Propionibacteriaceae</taxon>
        <taxon>Propionibacterium</taxon>
    </lineage>
</organism>
<dbReference type="OrthoDB" id="9806903at2"/>
<dbReference type="InterPro" id="IPR050773">
    <property type="entry name" value="CbxX/CfxQ_RuBisCO_ESX"/>
</dbReference>
<dbReference type="Gene3D" id="1.10.8.60">
    <property type="match status" value="1"/>
</dbReference>
<keyword evidence="6" id="KW-0456">Lyase</keyword>
<sequence length="1127" mass="122075">MSRIRVGSGGMFGYSFAQAVAASKRGDELVLAEGVYTLGESIELRDLRLTGTGDPSRTVIDSRVDVTGRAVLTNLTIRAAAFNNALKVMPGCRVEMRGVMLIGDPAEKYPALYVDAGEVILAGCRMVQGPTWVSSVFTADSRLVAQSSELGWLELTGTRAEFHGCAVATVQVLKRSAVRSTGWLICTPAPGKRLLAVGGESVVQIDGLALRGAADPLEISCEESLLGIGAVDLDEGQRPYILRKGAGRVQVPDGVFEVVDEDEQKEAAPPALLMELHWSVSDAHRFTDVILPRAASGATITMDAGEYFLDGLKEETACFDCTLVGVSPERTVIHGTLTPNGSGELRLRDLTVRTATGRNCVVAKSGSVALSNVVLEQLGEPMSYPALSATDVVVTMEDSRVAAAPGSTIEGIVELCGTARLEASRSDLGWFYANDQSVLVADDCSAYGLFLSGSPTIRSTGVFAIRGNTCQTRGLVLNPGTRASFEKIQIGGGAHEGYAEDAVLEVRELRHGEGGSFSLCVAGENTLSVPGEPWYVIETARAGASTGEQREPEAAPGPDDRAADEAPRADEEAPESGVDDPMAEIMLLTGLEGVKEQIASFLNVVKFNELRRRQGLKTSGTTMHSLFLGNPGTGKTTVARLLGKALYQAGAVAKDVFVEVGRRDLVSENIGGSAIRTGKVLERARGGVLFIDEAYSLYQKEHNQFAQEAVDTILSFMENERDEIVVIFAGYDEPMQDFLRMNPGLASRVPNTFTFEDYTPDEIATIGVEALHGDDYRIADEDLYRRIASQQYERSISGGNGRWVRNFNEALIMKTAERVLREAEQGRVDGADPGLITTDDLYELAGGDEDQRQDAVNTLLSQLDDLVGLAPVKAWVHELIDEARANKLLAEQGLAVEHPTYHMVFAGRPGTGKTTVASIIAQLFHNLGLLERPTVHEVDRSDLVGAYFGHTEEKTTRAVDNAMGGVLFIDEAYQLYGASENDFGRMAIETLITRLENDRDKFVVIFAGYTKEMERFLDANEGLRSRVPRMIEFPDYSPDEIGDMVVARLSRSWTIDRAAVHDIAARSYAGLPAQDRSNGRWARTFADAVVTRHKRWIVKNQPTGEAVLAIDTEMVRSLAQEMGADPR</sequence>
<evidence type="ECO:0000313" key="7">
    <source>
        <dbReference type="Proteomes" id="UP000265962"/>
    </source>
</evidence>
<comment type="similarity">
    <text evidence="1">Belongs to the CbxX/CfxQ family.</text>
</comment>
<feature type="compositionally biased region" description="Basic and acidic residues" evidence="4">
    <location>
        <begin position="548"/>
        <end position="571"/>
    </location>
</feature>
<evidence type="ECO:0000313" key="6">
    <source>
        <dbReference type="EMBL" id="SPF68590.1"/>
    </source>
</evidence>
<gene>
    <name evidence="6" type="ORF">PROPJV5_1572</name>
</gene>
<dbReference type="PANTHER" id="PTHR43392">
    <property type="entry name" value="AAA-TYPE ATPASE FAMILY PROTEIN / ANKYRIN REPEAT FAMILY PROTEIN"/>
    <property type="match status" value="1"/>
</dbReference>
<dbReference type="PRINTS" id="PR00819">
    <property type="entry name" value="CBXCFQXSUPER"/>
</dbReference>
<dbReference type="Pfam" id="PF00004">
    <property type="entry name" value="AAA"/>
    <property type="match status" value="2"/>
</dbReference>
<dbReference type="GO" id="GO:0016829">
    <property type="term" value="F:lyase activity"/>
    <property type="evidence" value="ECO:0007669"/>
    <property type="project" value="UniProtKB-KW"/>
</dbReference>
<evidence type="ECO:0000259" key="5">
    <source>
        <dbReference type="SMART" id="SM00382"/>
    </source>
</evidence>
<dbReference type="FunFam" id="3.40.50.300:FF:000216">
    <property type="entry name" value="Type VII secretion ATPase EccA"/>
    <property type="match status" value="2"/>
</dbReference>
<feature type="domain" description="AAA+ ATPase" evidence="5">
    <location>
        <begin position="899"/>
        <end position="1037"/>
    </location>
</feature>
<evidence type="ECO:0000256" key="4">
    <source>
        <dbReference type="SAM" id="MobiDB-lite"/>
    </source>
</evidence>